<evidence type="ECO:0000313" key="9">
    <source>
        <dbReference type="Proteomes" id="UP000008952"/>
    </source>
</evidence>
<dbReference type="RefSeq" id="WP_008039020.1">
    <property type="nucleotide sequence ID" value="NZ_JH725147.1"/>
</dbReference>
<comment type="similarity">
    <text evidence="2">Belongs to the drug/metabolite transporter (DMT) superfamily. 10 TMS drug/metabolite exporter (DME) (TC 2.A.7.3) family.</text>
</comment>
<dbReference type="PANTHER" id="PTHR22911">
    <property type="entry name" value="ACYL-MALONYL CONDENSING ENZYME-RELATED"/>
    <property type="match status" value="1"/>
</dbReference>
<accession>J0ZPR8</accession>
<reference evidence="8 9" key="1">
    <citation type="submission" date="2012-03" db="EMBL/GenBank/DDBJ databases">
        <title>The Genome Sequence of Bartonella tamiae Th239.</title>
        <authorList>
            <consortium name="The Broad Institute Genome Sequencing Platform"/>
            <consortium name="The Broad Institute Genome Sequencing Center for Infectious Disease"/>
            <person name="Feldgarden M."/>
            <person name="Kirby J."/>
            <person name="Kosoy M."/>
            <person name="Birtles R."/>
            <person name="Probert W.S."/>
            <person name="Chiaraviglio L."/>
            <person name="Young S.K."/>
            <person name="Zeng Q."/>
            <person name="Gargeya S."/>
            <person name="Fitzgerald M."/>
            <person name="Haas B."/>
            <person name="Abouelleil A."/>
            <person name="Alvarado L."/>
            <person name="Arachchi H.M."/>
            <person name="Berlin A."/>
            <person name="Chapman S.B."/>
            <person name="Gearin G."/>
            <person name="Goldberg J."/>
            <person name="Griggs A."/>
            <person name="Gujja S."/>
            <person name="Hansen M."/>
            <person name="Heiman D."/>
            <person name="Howarth C."/>
            <person name="Larimer J."/>
            <person name="Lui A."/>
            <person name="MacDonald P.J.P."/>
            <person name="McCowen C."/>
            <person name="Montmayeur A."/>
            <person name="Murphy C."/>
            <person name="Neiman D."/>
            <person name="Pearson M."/>
            <person name="Priest M."/>
            <person name="Roberts A."/>
            <person name="Saif S."/>
            <person name="Shea T."/>
            <person name="Sisk P."/>
            <person name="Stolte C."/>
            <person name="Sykes S."/>
            <person name="Wortman J."/>
            <person name="Nusbaum C."/>
            <person name="Birren B."/>
        </authorList>
    </citation>
    <scope>NUCLEOTIDE SEQUENCE [LARGE SCALE GENOMIC DNA]</scope>
    <source>
        <strain evidence="8 9">Th239</strain>
    </source>
</reference>
<evidence type="ECO:0000313" key="8">
    <source>
        <dbReference type="EMBL" id="EJF90593.1"/>
    </source>
</evidence>
<dbReference type="SUPFAM" id="SSF103481">
    <property type="entry name" value="Multidrug resistance efflux transporter EmrE"/>
    <property type="match status" value="2"/>
</dbReference>
<feature type="transmembrane region" description="Helical" evidence="6">
    <location>
        <begin position="93"/>
        <end position="111"/>
    </location>
</feature>
<dbReference type="PANTHER" id="PTHR22911:SF6">
    <property type="entry name" value="SOLUTE CARRIER FAMILY 35 MEMBER G1"/>
    <property type="match status" value="1"/>
</dbReference>
<comment type="subcellular location">
    <subcellularLocation>
        <location evidence="1">Membrane</location>
        <topology evidence="1">Multi-pass membrane protein</topology>
    </subcellularLocation>
</comment>
<evidence type="ECO:0000256" key="6">
    <source>
        <dbReference type="SAM" id="Phobius"/>
    </source>
</evidence>
<evidence type="ECO:0000256" key="1">
    <source>
        <dbReference type="ARBA" id="ARBA00004141"/>
    </source>
</evidence>
<keyword evidence="4 6" id="KW-1133">Transmembrane helix</keyword>
<name>J0ZPR8_9HYPH</name>
<feature type="domain" description="EamA" evidence="7">
    <location>
        <begin position="2"/>
        <end position="134"/>
    </location>
</feature>
<feature type="domain" description="EamA" evidence="7">
    <location>
        <begin position="152"/>
        <end position="282"/>
    </location>
</feature>
<feature type="transmembrane region" description="Helical" evidence="6">
    <location>
        <begin position="34"/>
        <end position="51"/>
    </location>
</feature>
<feature type="transmembrane region" description="Helical" evidence="6">
    <location>
        <begin position="118"/>
        <end position="136"/>
    </location>
</feature>
<feature type="transmembrane region" description="Helical" evidence="6">
    <location>
        <begin position="239"/>
        <end position="259"/>
    </location>
</feature>
<organism evidence="8 9">
    <name type="scientific">Bartonella tamiae Th239</name>
    <dbReference type="NCBI Taxonomy" id="1094558"/>
    <lineage>
        <taxon>Bacteria</taxon>
        <taxon>Pseudomonadati</taxon>
        <taxon>Pseudomonadota</taxon>
        <taxon>Alphaproteobacteria</taxon>
        <taxon>Hyphomicrobiales</taxon>
        <taxon>Bartonellaceae</taxon>
        <taxon>Bartonella</taxon>
    </lineage>
</organism>
<feature type="transmembrane region" description="Helical" evidence="6">
    <location>
        <begin position="183"/>
        <end position="202"/>
    </location>
</feature>
<feature type="transmembrane region" description="Helical" evidence="6">
    <location>
        <begin position="265"/>
        <end position="283"/>
    </location>
</feature>
<keyword evidence="3 6" id="KW-0812">Transmembrane</keyword>
<evidence type="ECO:0000259" key="7">
    <source>
        <dbReference type="Pfam" id="PF00892"/>
    </source>
</evidence>
<dbReference type="HOGENOM" id="CLU_032828_0_0_5"/>
<dbReference type="STRING" id="1094558.ME5_00994"/>
<protein>
    <recommendedName>
        <fullName evidence="7">EamA domain-containing protein</fullName>
    </recommendedName>
</protein>
<feature type="transmembrane region" description="Helical" evidence="6">
    <location>
        <begin position="63"/>
        <end position="87"/>
    </location>
</feature>
<comment type="caution">
    <text evidence="8">The sequence shown here is derived from an EMBL/GenBank/DDBJ whole genome shotgun (WGS) entry which is preliminary data.</text>
</comment>
<dbReference type="Proteomes" id="UP000008952">
    <property type="component" value="Unassembled WGS sequence"/>
</dbReference>
<feature type="transmembrane region" description="Helical" evidence="6">
    <location>
        <begin position="148"/>
        <end position="171"/>
    </location>
</feature>
<dbReference type="PATRIC" id="fig|1094558.3.peg.1085"/>
<keyword evidence="5 6" id="KW-0472">Membrane</keyword>
<dbReference type="GO" id="GO:0016020">
    <property type="term" value="C:membrane"/>
    <property type="evidence" value="ECO:0007669"/>
    <property type="project" value="UniProtKB-SubCell"/>
</dbReference>
<dbReference type="InterPro" id="IPR000620">
    <property type="entry name" value="EamA_dom"/>
</dbReference>
<dbReference type="InterPro" id="IPR037185">
    <property type="entry name" value="EmrE-like"/>
</dbReference>
<gene>
    <name evidence="8" type="ORF">ME5_00994</name>
</gene>
<dbReference type="OrthoDB" id="8478503at2"/>
<dbReference type="AlphaFoldDB" id="J0ZPR8"/>
<evidence type="ECO:0000256" key="4">
    <source>
        <dbReference type="ARBA" id="ARBA00022989"/>
    </source>
</evidence>
<sequence>MLGIWMKILSVMCFVIMYSFLKSASGVPAGELSFFRAFFGLIPIFIWVIFTKELRGVFYTRHLLGHIFRGMVGTFAMFFSFYALTLLPLPETIAINYGEPLILTILSALFLGEKIRAYRWSAVTIGLVGVLIILWPRLTVFGSDKVDIGASIGALSALCAAFMAAIAMLLVRKLVFTEKTATIALYFMITSSVLSLITLPFGWVWPDFYQSLMLISAGIFGGIAQIFMTQSYRYAEASIVAPFEYSSIILALLTGYVFFHEIPTFTMLFGANLVIGAGIFIILRESYLSRLRGQ</sequence>
<evidence type="ECO:0000256" key="2">
    <source>
        <dbReference type="ARBA" id="ARBA00009853"/>
    </source>
</evidence>
<dbReference type="Pfam" id="PF00892">
    <property type="entry name" value="EamA"/>
    <property type="match status" value="2"/>
</dbReference>
<evidence type="ECO:0000256" key="3">
    <source>
        <dbReference type="ARBA" id="ARBA00022692"/>
    </source>
</evidence>
<feature type="transmembrane region" description="Helical" evidence="6">
    <location>
        <begin position="208"/>
        <end position="227"/>
    </location>
</feature>
<evidence type="ECO:0000256" key="5">
    <source>
        <dbReference type="ARBA" id="ARBA00023136"/>
    </source>
</evidence>
<keyword evidence="9" id="KW-1185">Reference proteome</keyword>
<proteinExistence type="inferred from homology"/>
<dbReference type="eggNOG" id="COG0697">
    <property type="taxonomic scope" value="Bacteria"/>
</dbReference>
<dbReference type="EMBL" id="AIMB01000007">
    <property type="protein sequence ID" value="EJF90593.1"/>
    <property type="molecule type" value="Genomic_DNA"/>
</dbReference>